<organism evidence="2 3">
    <name type="scientific">Desulfopila aestuarii DSM 18488</name>
    <dbReference type="NCBI Taxonomy" id="1121416"/>
    <lineage>
        <taxon>Bacteria</taxon>
        <taxon>Pseudomonadati</taxon>
        <taxon>Thermodesulfobacteriota</taxon>
        <taxon>Desulfobulbia</taxon>
        <taxon>Desulfobulbales</taxon>
        <taxon>Desulfocapsaceae</taxon>
        <taxon>Desulfopila</taxon>
    </lineage>
</organism>
<dbReference type="RefSeq" id="WP_073611846.1">
    <property type="nucleotide sequence ID" value="NZ_FRFE01000002.1"/>
</dbReference>
<evidence type="ECO:0000313" key="2">
    <source>
        <dbReference type="EMBL" id="SHO43693.1"/>
    </source>
</evidence>
<evidence type="ECO:0000256" key="1">
    <source>
        <dbReference type="SAM" id="SignalP"/>
    </source>
</evidence>
<dbReference type="InterPro" id="IPR024409">
    <property type="entry name" value="DUF3833"/>
</dbReference>
<proteinExistence type="predicted"/>
<gene>
    <name evidence="2" type="ORF">SAMN02745220_00473</name>
</gene>
<dbReference type="OrthoDB" id="5296954at2"/>
<evidence type="ECO:0000313" key="3">
    <source>
        <dbReference type="Proteomes" id="UP000184603"/>
    </source>
</evidence>
<dbReference type="AlphaFoldDB" id="A0A1M7XXM7"/>
<protein>
    <recommendedName>
        <fullName evidence="4">DUF3833 domain-containing protein</fullName>
    </recommendedName>
</protein>
<reference evidence="2 3" key="1">
    <citation type="submission" date="2016-12" db="EMBL/GenBank/DDBJ databases">
        <authorList>
            <person name="Song W.-J."/>
            <person name="Kurnit D.M."/>
        </authorList>
    </citation>
    <scope>NUCLEOTIDE SEQUENCE [LARGE SCALE GENOMIC DNA]</scope>
    <source>
        <strain evidence="2 3">DSM 18488</strain>
    </source>
</reference>
<feature type="chain" id="PRO_5013269308" description="DUF3833 domain-containing protein" evidence="1">
    <location>
        <begin position="21"/>
        <end position="185"/>
    </location>
</feature>
<dbReference type="Pfam" id="PF12915">
    <property type="entry name" value="DUF3833"/>
    <property type="match status" value="1"/>
</dbReference>
<evidence type="ECO:0008006" key="4">
    <source>
        <dbReference type="Google" id="ProtNLM"/>
    </source>
</evidence>
<dbReference type="EMBL" id="FRFE01000002">
    <property type="protein sequence ID" value="SHO43693.1"/>
    <property type="molecule type" value="Genomic_DNA"/>
</dbReference>
<accession>A0A1M7XXM7</accession>
<dbReference type="STRING" id="1121416.SAMN02745220_00473"/>
<keyword evidence="1" id="KW-0732">Signal</keyword>
<feature type="signal peptide" evidence="1">
    <location>
        <begin position="1"/>
        <end position="20"/>
    </location>
</feature>
<sequence length="185" mass="20642">MKRMMLRVIVLLLLAGCAGNDVQQYAGLQPKLDLFAYFDGSTRGYGIVQDRGGRLKRQFVVDITGTINSAGNLILDEQFVWNDGEKTSRIWTISRQEGTSRLVGEAPDVIGRATGVTAGNALNWQYQLALVVDGSTWNLNFDDWMFLQPDHVLLNRATMSKFGLRVGEVTIAFMKDQSILKEVQP</sequence>
<dbReference type="Proteomes" id="UP000184603">
    <property type="component" value="Unassembled WGS sequence"/>
</dbReference>
<name>A0A1M7XXM7_9BACT</name>
<keyword evidence="3" id="KW-1185">Reference proteome</keyword>